<dbReference type="EMBL" id="JACHMI010000001">
    <property type="protein sequence ID" value="MBB6556184.1"/>
    <property type="molecule type" value="Genomic_DNA"/>
</dbReference>
<dbReference type="RefSeq" id="WP_185110663.1">
    <property type="nucleotide sequence ID" value="NZ_BAAAXY010000153.1"/>
</dbReference>
<gene>
    <name evidence="1" type="ORF">HD593_010979</name>
</gene>
<dbReference type="AlphaFoldDB" id="A0A7X0U629"/>
<dbReference type="Proteomes" id="UP000565579">
    <property type="component" value="Unassembled WGS sequence"/>
</dbReference>
<keyword evidence="2" id="KW-1185">Reference proteome</keyword>
<comment type="caution">
    <text evidence="1">The sequence shown here is derived from an EMBL/GenBank/DDBJ whole genome shotgun (WGS) entry which is preliminary data.</text>
</comment>
<sequence length="81" mass="9075">MRFHYDPDGEPCVTRQQAAVLKGVKPATVDRWVRIGYLAPIPGCPPRRRLFKVADVDEADRLAYEAAVRTSGSDKRVHRAA</sequence>
<proteinExistence type="predicted"/>
<evidence type="ECO:0008006" key="3">
    <source>
        <dbReference type="Google" id="ProtNLM"/>
    </source>
</evidence>
<dbReference type="SUPFAM" id="SSF46955">
    <property type="entry name" value="Putative DNA-binding domain"/>
    <property type="match status" value="1"/>
</dbReference>
<dbReference type="InterPro" id="IPR009061">
    <property type="entry name" value="DNA-bd_dom_put_sf"/>
</dbReference>
<reference evidence="1 2" key="1">
    <citation type="submission" date="2020-08" db="EMBL/GenBank/DDBJ databases">
        <title>Sequencing the genomes of 1000 actinobacteria strains.</title>
        <authorList>
            <person name="Klenk H.-P."/>
        </authorList>
    </citation>
    <scope>NUCLEOTIDE SEQUENCE [LARGE SCALE GENOMIC DNA]</scope>
    <source>
        <strain evidence="1 2">DSM 43768</strain>
    </source>
</reference>
<evidence type="ECO:0000313" key="2">
    <source>
        <dbReference type="Proteomes" id="UP000565579"/>
    </source>
</evidence>
<name>A0A7X0U629_9ACTN</name>
<accession>A0A7X0U629</accession>
<protein>
    <recommendedName>
        <fullName evidence="3">Helix-turn-helix domain-containing protein</fullName>
    </recommendedName>
</protein>
<organism evidence="1 2">
    <name type="scientific">Nonomuraea rubra</name>
    <dbReference type="NCBI Taxonomy" id="46180"/>
    <lineage>
        <taxon>Bacteria</taxon>
        <taxon>Bacillati</taxon>
        <taxon>Actinomycetota</taxon>
        <taxon>Actinomycetes</taxon>
        <taxon>Streptosporangiales</taxon>
        <taxon>Streptosporangiaceae</taxon>
        <taxon>Nonomuraea</taxon>
    </lineage>
</organism>
<evidence type="ECO:0000313" key="1">
    <source>
        <dbReference type="EMBL" id="MBB6556184.1"/>
    </source>
</evidence>